<name>A0A4D8ZM24_SALSN</name>
<dbReference type="Gene3D" id="3.40.50.12780">
    <property type="entry name" value="N-terminal domain of ligase-like"/>
    <property type="match status" value="1"/>
</dbReference>
<dbReference type="EMBL" id="PNBA02000013">
    <property type="protein sequence ID" value="KAG6403325.1"/>
    <property type="molecule type" value="Genomic_DNA"/>
</dbReference>
<evidence type="ECO:0000313" key="5">
    <source>
        <dbReference type="Proteomes" id="UP000298416"/>
    </source>
</evidence>
<organism evidence="4">
    <name type="scientific">Salvia splendens</name>
    <name type="common">Scarlet sage</name>
    <dbReference type="NCBI Taxonomy" id="180675"/>
    <lineage>
        <taxon>Eukaryota</taxon>
        <taxon>Viridiplantae</taxon>
        <taxon>Streptophyta</taxon>
        <taxon>Embryophyta</taxon>
        <taxon>Tracheophyta</taxon>
        <taxon>Spermatophyta</taxon>
        <taxon>Magnoliopsida</taxon>
        <taxon>eudicotyledons</taxon>
        <taxon>Gunneridae</taxon>
        <taxon>Pentapetalae</taxon>
        <taxon>asterids</taxon>
        <taxon>lamiids</taxon>
        <taxon>Lamiales</taxon>
        <taxon>Lamiaceae</taxon>
        <taxon>Nepetoideae</taxon>
        <taxon>Mentheae</taxon>
        <taxon>Salviinae</taxon>
        <taxon>Salvia</taxon>
        <taxon>Salvia subgen. Calosphace</taxon>
        <taxon>core Calosphace</taxon>
    </lineage>
</organism>
<reference evidence="4" key="2">
    <citation type="submission" date="2020-08" db="EMBL/GenBank/DDBJ databases">
        <title>Plant Genome Project.</title>
        <authorList>
            <person name="Zhang R.-G."/>
        </authorList>
    </citation>
    <scope>NUCLEOTIDE SEQUENCE</scope>
    <source>
        <strain evidence="4">Huo1</strain>
        <tissue evidence="4">Leaf</tissue>
    </source>
</reference>
<evidence type="ECO:0000313" key="4">
    <source>
        <dbReference type="EMBL" id="KAG6403325.1"/>
    </source>
</evidence>
<accession>A0A4D8ZM24</accession>
<dbReference type="InterPro" id="IPR045851">
    <property type="entry name" value="AMP-bd_C_sf"/>
</dbReference>
<reference evidence="4" key="1">
    <citation type="submission" date="2018-01" db="EMBL/GenBank/DDBJ databases">
        <authorList>
            <person name="Mao J.F."/>
        </authorList>
    </citation>
    <scope>NUCLEOTIDE SEQUENCE</scope>
    <source>
        <strain evidence="4">Huo1</strain>
        <tissue evidence="4">Leaf</tissue>
    </source>
</reference>
<dbReference type="FunFam" id="3.30.300.30:FF:000008">
    <property type="entry name" value="2,3-dihydroxybenzoate-AMP ligase"/>
    <property type="match status" value="1"/>
</dbReference>
<protein>
    <recommendedName>
        <fullName evidence="3">AMP-binding enzyme C-terminal domain-containing protein</fullName>
    </recommendedName>
</protein>
<dbReference type="InterPro" id="IPR042099">
    <property type="entry name" value="ANL_N_sf"/>
</dbReference>
<dbReference type="STRING" id="180675.A0A4D8ZM24"/>
<keyword evidence="5" id="KW-1185">Reference proteome</keyword>
<dbReference type="PANTHER" id="PTHR43859:SF53">
    <property type="entry name" value="ACYL-ACTIVATING ENZYME 4-RELATED"/>
    <property type="match status" value="1"/>
</dbReference>
<dbReference type="GO" id="GO:0016874">
    <property type="term" value="F:ligase activity"/>
    <property type="evidence" value="ECO:0007669"/>
    <property type="project" value="UniProtKB-KW"/>
</dbReference>
<dbReference type="Pfam" id="PF13193">
    <property type="entry name" value="AMP-binding_C"/>
    <property type="match status" value="1"/>
</dbReference>
<proteinExistence type="inferred from homology"/>
<dbReference type="Gene3D" id="3.30.300.30">
    <property type="match status" value="1"/>
</dbReference>
<dbReference type="InterPro" id="IPR025110">
    <property type="entry name" value="AMP-bd_C"/>
</dbReference>
<comment type="similarity">
    <text evidence="1">Belongs to the ATP-dependent AMP-binding enzyme family.</text>
</comment>
<dbReference type="AlphaFoldDB" id="A0A4D8ZM24"/>
<dbReference type="Proteomes" id="UP000298416">
    <property type="component" value="Unassembled WGS sequence"/>
</dbReference>
<dbReference type="SUPFAM" id="SSF56801">
    <property type="entry name" value="Acetyl-CoA synthetase-like"/>
    <property type="match status" value="1"/>
</dbReference>
<comment type="caution">
    <text evidence="4">The sequence shown here is derived from an EMBL/GenBank/DDBJ whole genome shotgun (WGS) entry which is preliminary data.</text>
</comment>
<keyword evidence="2" id="KW-0436">Ligase</keyword>
<evidence type="ECO:0000256" key="2">
    <source>
        <dbReference type="ARBA" id="ARBA00022598"/>
    </source>
</evidence>
<gene>
    <name evidence="4" type="ORF">SASPL_135542</name>
</gene>
<feature type="domain" description="AMP-binding enzyme C-terminal" evidence="3">
    <location>
        <begin position="107"/>
        <end position="184"/>
    </location>
</feature>
<evidence type="ECO:0000259" key="3">
    <source>
        <dbReference type="Pfam" id="PF13193"/>
    </source>
</evidence>
<evidence type="ECO:0000256" key="1">
    <source>
        <dbReference type="ARBA" id="ARBA00006432"/>
    </source>
</evidence>
<sequence>MAGTERAKLKARQGVRTVAFGEMDVVEADTGKSVARDGVTMGEIVLRGGSVMLGYLKDQEGTKKSMRDNGWFYTGDVGVMHPDGYLEVKDRSKDVIICGGENLSSVEVEAVLYAHPAINEAAVVARPDAFWGETPCAFVSFKEGAAEKPTEKEIREFCKARLPLYMVPRTVVFQPELPKTSTGKVQKFQLRNMAKDLGKVYV</sequence>
<dbReference type="PANTHER" id="PTHR43859">
    <property type="entry name" value="ACYL-ACTIVATING ENZYME"/>
    <property type="match status" value="1"/>
</dbReference>